<dbReference type="GO" id="GO:0016853">
    <property type="term" value="F:isomerase activity"/>
    <property type="evidence" value="ECO:0007669"/>
    <property type="project" value="UniProtKB-KW"/>
</dbReference>
<feature type="region of interest" description="Disordered" evidence="1">
    <location>
        <begin position="60"/>
        <end position="83"/>
    </location>
</feature>
<gene>
    <name evidence="2" type="ORF">BB934_15710</name>
</gene>
<evidence type="ECO:0000256" key="1">
    <source>
        <dbReference type="SAM" id="MobiDB-lite"/>
    </source>
</evidence>
<dbReference type="KEGG" id="moc:BB934_15710"/>
<feature type="compositionally biased region" description="Basic and acidic residues" evidence="1">
    <location>
        <begin position="60"/>
        <end position="70"/>
    </location>
</feature>
<accession>A0A1B2EHM9</accession>
<keyword evidence="2" id="KW-0413">Isomerase</keyword>
<dbReference type="RefSeq" id="WP_099510503.1">
    <property type="nucleotide sequence ID" value="NZ_CP016616.1"/>
</dbReference>
<reference evidence="2" key="1">
    <citation type="submission" date="2016-07" db="EMBL/GenBank/DDBJ databases">
        <title>Microvirga ossetica sp. nov. a new species of rhizobia isolated from root nodules of the legume species Vicia alpestris Steven originated from North Ossetia region in the Caucasus.</title>
        <authorList>
            <person name="Safronova V.I."/>
            <person name="Kuznetsova I.G."/>
            <person name="Sazanova A.L."/>
            <person name="Belimov A."/>
            <person name="Andronov E."/>
            <person name="Osledkin Y.S."/>
            <person name="Onishchuk O.P."/>
            <person name="Kurchak O.N."/>
            <person name="Shaposhnikov A.I."/>
            <person name="Willems A."/>
            <person name="Tikhonovich I.A."/>
        </authorList>
    </citation>
    <scope>NUCLEOTIDE SEQUENCE [LARGE SCALE GENOMIC DNA]</scope>
    <source>
        <strain evidence="2">V5/3M</strain>
    </source>
</reference>
<dbReference type="EMBL" id="CP016616">
    <property type="protein sequence ID" value="ANY79490.1"/>
    <property type="molecule type" value="Genomic_DNA"/>
</dbReference>
<dbReference type="AlphaFoldDB" id="A0A1B2EHM9"/>
<name>A0A1B2EHM9_9HYPH</name>
<sequence>MTALITENRFADPDRAYRALIEAHRGLTDEESAALNSRLVLILANHIGDHAVLQEALDLAKRRDEPREDTPEAGTQAAQSMPR</sequence>
<dbReference type="OrthoDB" id="8420594at2"/>
<protein>
    <submittedName>
        <fullName evidence="2">DNA topoisomerase IV</fullName>
    </submittedName>
</protein>
<evidence type="ECO:0000313" key="2">
    <source>
        <dbReference type="EMBL" id="ANY79490.1"/>
    </source>
</evidence>
<organism evidence="2">
    <name type="scientific">Microvirga ossetica</name>
    <dbReference type="NCBI Taxonomy" id="1882682"/>
    <lineage>
        <taxon>Bacteria</taxon>
        <taxon>Pseudomonadati</taxon>
        <taxon>Pseudomonadota</taxon>
        <taxon>Alphaproteobacteria</taxon>
        <taxon>Hyphomicrobiales</taxon>
        <taxon>Methylobacteriaceae</taxon>
        <taxon>Microvirga</taxon>
    </lineage>
</organism>
<proteinExistence type="predicted"/>
<dbReference type="InterPro" id="IPR021233">
    <property type="entry name" value="DUF2783"/>
</dbReference>
<dbReference type="Pfam" id="PF10932">
    <property type="entry name" value="DUF2783"/>
    <property type="match status" value="1"/>
</dbReference>